<dbReference type="GO" id="GO:0008276">
    <property type="term" value="F:protein methyltransferase activity"/>
    <property type="evidence" value="ECO:0007669"/>
    <property type="project" value="InterPro"/>
</dbReference>
<dbReference type="PANTHER" id="PTHR43182:SF1">
    <property type="entry name" value="COBALT-PRECORRIN-7 C(5)-METHYLTRANSFERASE"/>
    <property type="match status" value="1"/>
</dbReference>
<sequence length="426" mass="46969">MHDVMEKSARWLTVIGVGEEGEQGLTPAAKDALANATYVFGAQRLLDKVASSAASTMPWLSPLSKGMDALLRLRHTPHVVVLVSGDPFHYGLGGWLVERIPLHEMTVIPGVSSISHACAQMGWLQQHTLVLSLHGRDETSLYRVLEHGQRVLVLTSDAEAPHRLAGMLCAAGFGRSHITLLEALGGDQQRCCRLQVDQWQGVLGQQDLHSLNIMALELIADHPERCHGLAPGRPDELFENDGQITRSDVRAMTLAHLRPHPGERLWDLGAGSGAIAIEWLRAGPEMAAIAVERHLARCGIIQRNAQRFGVPHLQLFEHDLHTGTAILDAQPSPNAVFIGGGASHALVNYCMSRLTYYGRLVVNAVTLETEQLLYELHKQHGGQLTRVAMEYVEPLGRMRGWKPARTITQWCWQQTEPVSSSTHRQK</sequence>
<dbReference type="Pfam" id="PF00590">
    <property type="entry name" value="TP_methylase"/>
    <property type="match status" value="1"/>
</dbReference>
<gene>
    <name evidence="7" type="ORF">ZBT109_0857</name>
</gene>
<evidence type="ECO:0000313" key="7">
    <source>
        <dbReference type="EMBL" id="BBG29633.1"/>
    </source>
</evidence>
<proteinExistence type="predicted"/>
<keyword evidence="3 7" id="KW-0489">Methyltransferase</keyword>
<dbReference type="AlphaFoldDB" id="A0A348HDD1"/>
<protein>
    <submittedName>
        <fullName evidence="7">Precorrin-6B methylase 2</fullName>
    </submittedName>
</protein>
<keyword evidence="2" id="KW-0169">Cobalamin biosynthesis</keyword>
<dbReference type="NCBIfam" id="TIGR02469">
    <property type="entry name" value="CbiT"/>
    <property type="match status" value="1"/>
</dbReference>
<dbReference type="NCBIfam" id="TIGR02467">
    <property type="entry name" value="CbiE"/>
    <property type="match status" value="1"/>
</dbReference>
<dbReference type="UniPathway" id="UPA00148"/>
<dbReference type="OrthoDB" id="9787825at2"/>
<dbReference type="CDD" id="cd11644">
    <property type="entry name" value="Precorrin-6Y-MT"/>
    <property type="match status" value="1"/>
</dbReference>
<evidence type="ECO:0000256" key="2">
    <source>
        <dbReference type="ARBA" id="ARBA00022573"/>
    </source>
</evidence>
<dbReference type="InterPro" id="IPR000878">
    <property type="entry name" value="4pyrrol_Mease"/>
</dbReference>
<dbReference type="Proteomes" id="UP000267342">
    <property type="component" value="Chromosome"/>
</dbReference>
<evidence type="ECO:0000256" key="5">
    <source>
        <dbReference type="ARBA" id="ARBA00022691"/>
    </source>
</evidence>
<dbReference type="SUPFAM" id="SSF53335">
    <property type="entry name" value="S-adenosyl-L-methionine-dependent methyltransferases"/>
    <property type="match status" value="1"/>
</dbReference>
<evidence type="ECO:0000259" key="6">
    <source>
        <dbReference type="Pfam" id="PF00590"/>
    </source>
</evidence>
<keyword evidence="4" id="KW-0808">Transferase</keyword>
<name>A0A348HDD1_9GAMM</name>
<dbReference type="InterPro" id="IPR014777">
    <property type="entry name" value="4pyrrole_Mease_sub1"/>
</dbReference>
<dbReference type="GO" id="GO:0032259">
    <property type="term" value="P:methylation"/>
    <property type="evidence" value="ECO:0007669"/>
    <property type="project" value="UniProtKB-KW"/>
</dbReference>
<dbReference type="STRING" id="1123510.GCA_000620025_01619"/>
<accession>A0A348HDD1</accession>
<evidence type="ECO:0000313" key="8">
    <source>
        <dbReference type="Proteomes" id="UP000267342"/>
    </source>
</evidence>
<organism evidence="7 8">
    <name type="scientific">Zymobacter palmae</name>
    <dbReference type="NCBI Taxonomy" id="33074"/>
    <lineage>
        <taxon>Bacteria</taxon>
        <taxon>Pseudomonadati</taxon>
        <taxon>Pseudomonadota</taxon>
        <taxon>Gammaproteobacteria</taxon>
        <taxon>Oceanospirillales</taxon>
        <taxon>Halomonadaceae</taxon>
        <taxon>Zymobacter group</taxon>
        <taxon>Zymobacter</taxon>
    </lineage>
</organism>
<dbReference type="InterPro" id="IPR006365">
    <property type="entry name" value="Cbl_synth_CobL"/>
</dbReference>
<dbReference type="InterPro" id="IPR012818">
    <property type="entry name" value="CbiE"/>
</dbReference>
<dbReference type="EMBL" id="AP018933">
    <property type="protein sequence ID" value="BBG29633.1"/>
    <property type="molecule type" value="Genomic_DNA"/>
</dbReference>
<dbReference type="Gene3D" id="3.40.1010.10">
    <property type="entry name" value="Cobalt-precorrin-4 Transmethylase, Domain 1"/>
    <property type="match status" value="1"/>
</dbReference>
<keyword evidence="5" id="KW-0949">S-adenosyl-L-methionine</keyword>
<keyword evidence="8" id="KW-1185">Reference proteome</keyword>
<reference evidence="7 8" key="1">
    <citation type="submission" date="2018-09" db="EMBL/GenBank/DDBJ databases">
        <title>Zymobacter palmae IAM14233 (=T109) whole genome analysis.</title>
        <authorList>
            <person name="Yanase H."/>
        </authorList>
    </citation>
    <scope>NUCLEOTIDE SEQUENCE [LARGE SCALE GENOMIC DNA]</scope>
    <source>
        <strain evidence="7 8">IAM14233</strain>
    </source>
</reference>
<dbReference type="InterPro" id="IPR014008">
    <property type="entry name" value="Cbl_synth_MTase_CbiT"/>
</dbReference>
<evidence type="ECO:0000256" key="4">
    <source>
        <dbReference type="ARBA" id="ARBA00022679"/>
    </source>
</evidence>
<dbReference type="InterPro" id="IPR029063">
    <property type="entry name" value="SAM-dependent_MTases_sf"/>
</dbReference>
<dbReference type="InterPro" id="IPR050714">
    <property type="entry name" value="Cobalamin_biosynth_MTase"/>
</dbReference>
<dbReference type="RefSeq" id="WP_038279662.1">
    <property type="nucleotide sequence ID" value="NZ_AP018933.1"/>
</dbReference>
<dbReference type="KEGG" id="zpl:ZBT109_0857"/>
<evidence type="ECO:0000256" key="3">
    <source>
        <dbReference type="ARBA" id="ARBA00022603"/>
    </source>
</evidence>
<dbReference type="GO" id="GO:0009236">
    <property type="term" value="P:cobalamin biosynthetic process"/>
    <property type="evidence" value="ECO:0007669"/>
    <property type="project" value="UniProtKB-UniPathway"/>
</dbReference>
<feature type="domain" description="Tetrapyrrole methylase" evidence="6">
    <location>
        <begin position="12"/>
        <end position="193"/>
    </location>
</feature>
<dbReference type="InterPro" id="IPR035996">
    <property type="entry name" value="4pyrrol_Methylase_sf"/>
</dbReference>
<evidence type="ECO:0000256" key="1">
    <source>
        <dbReference type="ARBA" id="ARBA00004953"/>
    </source>
</evidence>
<dbReference type="SUPFAM" id="SSF53790">
    <property type="entry name" value="Tetrapyrrole methylase"/>
    <property type="match status" value="1"/>
</dbReference>
<dbReference type="PANTHER" id="PTHR43182">
    <property type="entry name" value="COBALT-PRECORRIN-6B C(15)-METHYLTRANSFERASE (DECARBOXYLATING)"/>
    <property type="match status" value="1"/>
</dbReference>
<dbReference type="PIRSF" id="PIRSF036428">
    <property type="entry name" value="CobL"/>
    <property type="match status" value="1"/>
</dbReference>
<dbReference type="Gene3D" id="3.40.50.150">
    <property type="entry name" value="Vaccinia Virus protein VP39"/>
    <property type="match status" value="1"/>
</dbReference>
<comment type="pathway">
    <text evidence="1">Cofactor biosynthesis; adenosylcobalamin biosynthesis.</text>
</comment>